<comment type="activity regulation">
    <text evidence="8">Activated by threonine and tyrosine phosphorylation.</text>
</comment>
<dbReference type="EMBL" id="HBFM01025003">
    <property type="protein sequence ID" value="CAD8782734.1"/>
    <property type="molecule type" value="Transcribed_RNA"/>
</dbReference>
<gene>
    <name evidence="11" type="ORF">PPAR00522_LOCUS16205</name>
</gene>
<comment type="cofactor">
    <cofactor evidence="8">
        <name>Mg(2+)</name>
        <dbReference type="ChEBI" id="CHEBI:18420"/>
    </cofactor>
</comment>
<dbReference type="InterPro" id="IPR003527">
    <property type="entry name" value="MAP_kinase_CS"/>
</dbReference>
<feature type="compositionally biased region" description="Low complexity" evidence="9">
    <location>
        <begin position="583"/>
        <end position="595"/>
    </location>
</feature>
<dbReference type="GO" id="GO:0004707">
    <property type="term" value="F:MAP kinase activity"/>
    <property type="evidence" value="ECO:0007669"/>
    <property type="project" value="UniProtKB-EC"/>
</dbReference>
<comment type="similarity">
    <text evidence="1">Belongs to the protein kinase superfamily. CMGC Ser/Thr protein kinase family. MAP kinase subfamily.</text>
</comment>
<dbReference type="InterPro" id="IPR000719">
    <property type="entry name" value="Prot_kinase_dom"/>
</dbReference>
<dbReference type="Pfam" id="PF00069">
    <property type="entry name" value="Pkinase"/>
    <property type="match status" value="1"/>
</dbReference>
<evidence type="ECO:0000256" key="4">
    <source>
        <dbReference type="ARBA" id="ARBA00022741"/>
    </source>
</evidence>
<feature type="binding site" evidence="7">
    <location>
        <position position="74"/>
    </location>
    <ligand>
        <name>ATP</name>
        <dbReference type="ChEBI" id="CHEBI:30616"/>
    </ligand>
</feature>
<dbReference type="Gene3D" id="1.10.510.10">
    <property type="entry name" value="Transferase(Phosphotransferase) domain 1"/>
    <property type="match status" value="1"/>
</dbReference>
<feature type="compositionally biased region" description="Polar residues" evidence="9">
    <location>
        <begin position="529"/>
        <end position="552"/>
    </location>
</feature>
<dbReference type="GO" id="GO:0005524">
    <property type="term" value="F:ATP binding"/>
    <property type="evidence" value="ECO:0007669"/>
    <property type="project" value="UniProtKB-UniRule"/>
</dbReference>
<feature type="compositionally biased region" description="Low complexity" evidence="9">
    <location>
        <begin position="422"/>
        <end position="441"/>
    </location>
</feature>
<dbReference type="PROSITE" id="PS00107">
    <property type="entry name" value="PROTEIN_KINASE_ATP"/>
    <property type="match status" value="1"/>
</dbReference>
<keyword evidence="8" id="KW-0460">Magnesium</keyword>
<sequence>MSESQGAPLEDLSKKEKESISQVHKEVFNQFLVCGSLFECPAFYQPIKPIGKGAYGVVCSAKNLQNAEKVAIKKIANAFDSLINAKRTLREIKLLKHLNHENVIQVKDLIPPSPTTEPFKDLYIVYELMDTDLHQIIRSNQPLSEDHCQYFLYQILRGLKYIHSANILHRDLKPSNILVNANCDLKICDFGLARASVNSAENGFMTEYVVTRWYRAPELLLSCAGYSASIDVWSVGCIFAELLGRKPLFPGKDYVHQLNLITRVIGSPLEEDLEFISNDKAKRYIRSLPRNERADFQQLFPSAGPLALDLIKKMLVFDPTKRITVIEALAHPYLAGLHDLSDEPECSMSFRFDFESDLETTDAVRDLIVREMTEMHPHLAGRLARHIKGGYIMPTPSGPPPTPVDLFVAAPRMIHGALTNVQGAQHQQQHQQYYQAQKQHQSGGDNDGGVGREKEAYGEDNINVGGGEGGAGDQGNNQYGNSNNNVAYNSSGLTHQQLLYEQQQLLQRQYLAQQQQQQQQQLNGHVEGNQVTPVSPQEQSYRQSDPSPSDYSTISTIPENEKKELHTADDTVIADESCKVKGVESSSASPVYSSVDTTPSGAEAMTTTSTAEKESCEQASVGTEVMKKMNDS</sequence>
<proteinExistence type="inferred from homology"/>
<feature type="compositionally biased region" description="Low complexity" evidence="9">
    <location>
        <begin position="474"/>
        <end position="488"/>
    </location>
</feature>
<evidence type="ECO:0000259" key="10">
    <source>
        <dbReference type="PROSITE" id="PS50011"/>
    </source>
</evidence>
<evidence type="ECO:0000256" key="7">
    <source>
        <dbReference type="PROSITE-ProRule" id="PRU10141"/>
    </source>
</evidence>
<dbReference type="InterPro" id="IPR050117">
    <property type="entry name" value="MAPK"/>
</dbReference>
<keyword evidence="3 8" id="KW-0808">Transferase</keyword>
<dbReference type="Gene3D" id="3.30.200.20">
    <property type="entry name" value="Phosphorylase Kinase, domain 1"/>
    <property type="match status" value="1"/>
</dbReference>
<feature type="compositionally biased region" description="Gly residues" evidence="9">
    <location>
        <begin position="464"/>
        <end position="473"/>
    </location>
</feature>
<keyword evidence="5 8" id="KW-0418">Kinase</keyword>
<dbReference type="SUPFAM" id="SSF56112">
    <property type="entry name" value="Protein kinase-like (PK-like)"/>
    <property type="match status" value="1"/>
</dbReference>
<evidence type="ECO:0000256" key="5">
    <source>
        <dbReference type="ARBA" id="ARBA00022777"/>
    </source>
</evidence>
<feature type="region of interest" description="Disordered" evidence="9">
    <location>
        <begin position="422"/>
        <end position="488"/>
    </location>
</feature>
<dbReference type="InterPro" id="IPR017441">
    <property type="entry name" value="Protein_kinase_ATP_BS"/>
</dbReference>
<dbReference type="PROSITE" id="PS50011">
    <property type="entry name" value="PROTEIN_KINASE_DOM"/>
    <property type="match status" value="1"/>
</dbReference>
<dbReference type="FunFam" id="1.10.510.10:FF:000013">
    <property type="entry name" value="Mitogen-activated protein kinase"/>
    <property type="match status" value="1"/>
</dbReference>
<dbReference type="FunFam" id="3.30.200.20:FF:000046">
    <property type="entry name" value="Mitogen-activated protein kinase"/>
    <property type="match status" value="1"/>
</dbReference>
<dbReference type="AlphaFoldDB" id="A0A7S0VBZ4"/>
<protein>
    <recommendedName>
        <fullName evidence="8">Mitogen-activated protein kinase</fullName>
        <ecNumber evidence="8">2.7.11.24</ecNumber>
    </recommendedName>
</protein>
<accession>A0A7S0VBZ4</accession>
<dbReference type="PANTHER" id="PTHR24055">
    <property type="entry name" value="MITOGEN-ACTIVATED PROTEIN KINASE"/>
    <property type="match status" value="1"/>
</dbReference>
<keyword evidence="6 7" id="KW-0067">ATP-binding</keyword>
<feature type="region of interest" description="Disordered" evidence="9">
    <location>
        <begin position="521"/>
        <end position="552"/>
    </location>
</feature>
<feature type="region of interest" description="Disordered" evidence="9">
    <location>
        <begin position="581"/>
        <end position="632"/>
    </location>
</feature>
<evidence type="ECO:0000256" key="8">
    <source>
        <dbReference type="RuleBase" id="RU361165"/>
    </source>
</evidence>
<feature type="compositionally biased region" description="Polar residues" evidence="9">
    <location>
        <begin position="596"/>
        <end position="610"/>
    </location>
</feature>
<evidence type="ECO:0000256" key="2">
    <source>
        <dbReference type="ARBA" id="ARBA00022527"/>
    </source>
</evidence>
<dbReference type="EC" id="2.7.11.24" evidence="8"/>
<evidence type="ECO:0000313" key="11">
    <source>
        <dbReference type="EMBL" id="CAD8782734.1"/>
    </source>
</evidence>
<keyword evidence="4 7" id="KW-0547">Nucleotide-binding</keyword>
<dbReference type="PROSITE" id="PS00108">
    <property type="entry name" value="PROTEIN_KINASE_ST"/>
    <property type="match status" value="1"/>
</dbReference>
<comment type="catalytic activity">
    <reaction evidence="8">
        <text>L-threonyl-[protein] + ATP = O-phospho-L-threonyl-[protein] + ADP + H(+)</text>
        <dbReference type="Rhea" id="RHEA:46608"/>
        <dbReference type="Rhea" id="RHEA-COMP:11060"/>
        <dbReference type="Rhea" id="RHEA-COMP:11605"/>
        <dbReference type="ChEBI" id="CHEBI:15378"/>
        <dbReference type="ChEBI" id="CHEBI:30013"/>
        <dbReference type="ChEBI" id="CHEBI:30616"/>
        <dbReference type="ChEBI" id="CHEBI:61977"/>
        <dbReference type="ChEBI" id="CHEBI:456216"/>
        <dbReference type="EC" id="2.7.11.24"/>
    </reaction>
</comment>
<feature type="domain" description="Protein kinase" evidence="10">
    <location>
        <begin position="44"/>
        <end position="334"/>
    </location>
</feature>
<keyword evidence="2 8" id="KW-0723">Serine/threonine-protein kinase</keyword>
<dbReference type="InterPro" id="IPR008271">
    <property type="entry name" value="Ser/Thr_kinase_AS"/>
</dbReference>
<reference evidence="11" key="1">
    <citation type="submission" date="2021-01" db="EMBL/GenBank/DDBJ databases">
        <authorList>
            <person name="Corre E."/>
            <person name="Pelletier E."/>
            <person name="Niang G."/>
            <person name="Scheremetjew M."/>
            <person name="Finn R."/>
            <person name="Kale V."/>
            <person name="Holt S."/>
            <person name="Cochrane G."/>
            <person name="Meng A."/>
            <person name="Brown T."/>
            <person name="Cohen L."/>
        </authorList>
    </citation>
    <scope>NUCLEOTIDE SEQUENCE</scope>
    <source>
        <strain evidence="11">SAG 63-3</strain>
    </source>
</reference>
<dbReference type="InterPro" id="IPR011009">
    <property type="entry name" value="Kinase-like_dom_sf"/>
</dbReference>
<evidence type="ECO:0000256" key="9">
    <source>
        <dbReference type="SAM" id="MobiDB-lite"/>
    </source>
</evidence>
<name>A0A7S0VBZ4_9CHLO</name>
<dbReference type="SMART" id="SM00220">
    <property type="entry name" value="S_TKc"/>
    <property type="match status" value="1"/>
</dbReference>
<evidence type="ECO:0000256" key="6">
    <source>
        <dbReference type="ARBA" id="ARBA00022840"/>
    </source>
</evidence>
<evidence type="ECO:0000256" key="3">
    <source>
        <dbReference type="ARBA" id="ARBA00022679"/>
    </source>
</evidence>
<organism evidence="11">
    <name type="scientific">Polytomella parva</name>
    <dbReference type="NCBI Taxonomy" id="51329"/>
    <lineage>
        <taxon>Eukaryota</taxon>
        <taxon>Viridiplantae</taxon>
        <taxon>Chlorophyta</taxon>
        <taxon>core chlorophytes</taxon>
        <taxon>Chlorophyceae</taxon>
        <taxon>CS clade</taxon>
        <taxon>Chlamydomonadales</taxon>
        <taxon>Chlamydomonadaceae</taxon>
        <taxon>Polytomella</taxon>
    </lineage>
</organism>
<dbReference type="PROSITE" id="PS01351">
    <property type="entry name" value="MAPK"/>
    <property type="match status" value="1"/>
</dbReference>
<comment type="similarity">
    <text evidence="8">Belongs to the protein kinase superfamily. Ser/Thr protein kinase family. MAP kinase subfamily.</text>
</comment>
<evidence type="ECO:0000256" key="1">
    <source>
        <dbReference type="ARBA" id="ARBA00008832"/>
    </source>
</evidence>